<dbReference type="CDD" id="cd04659">
    <property type="entry name" value="Piwi_piwi-like_ProArk"/>
    <property type="match status" value="1"/>
</dbReference>
<organism evidence="1 2">
    <name type="scientific">Polymorphospora rubra</name>
    <dbReference type="NCBI Taxonomy" id="338584"/>
    <lineage>
        <taxon>Bacteria</taxon>
        <taxon>Bacillati</taxon>
        <taxon>Actinomycetota</taxon>
        <taxon>Actinomycetes</taxon>
        <taxon>Micromonosporales</taxon>
        <taxon>Micromonosporaceae</taxon>
        <taxon>Polymorphospora</taxon>
    </lineage>
</organism>
<dbReference type="RefSeq" id="WP_212820281.1">
    <property type="nucleotide sequence ID" value="NZ_AP023359.1"/>
</dbReference>
<dbReference type="InterPro" id="IPR012337">
    <property type="entry name" value="RNaseH-like_sf"/>
</dbReference>
<dbReference type="Proteomes" id="UP000680866">
    <property type="component" value="Chromosome"/>
</dbReference>
<dbReference type="SUPFAM" id="SSF53098">
    <property type="entry name" value="Ribonuclease H-like"/>
    <property type="match status" value="1"/>
</dbReference>
<dbReference type="AlphaFoldDB" id="A0A810NEC6"/>
<dbReference type="Gene3D" id="3.30.420.10">
    <property type="entry name" value="Ribonuclease H-like superfamily/Ribonuclease H"/>
    <property type="match status" value="1"/>
</dbReference>
<evidence type="ECO:0008006" key="3">
    <source>
        <dbReference type="Google" id="ProtNLM"/>
    </source>
</evidence>
<evidence type="ECO:0000313" key="2">
    <source>
        <dbReference type="Proteomes" id="UP000680866"/>
    </source>
</evidence>
<proteinExistence type="predicted"/>
<gene>
    <name evidence="1" type="ORF">Prubr_74400</name>
</gene>
<sequence length="429" mass="47196">MSATPHLFPAFPGCDTDAGLYTQLTFTDRNVRQITARQLRTLEGRTGADTVGEAVDIYASEIAAMAEEHRVDVIVVARPDELNDTRAKTRRWSGRRRPKSAPASGGLENFHDLLMARTLHLGIPLQIIRRSTWDEATPPPKGRGRQDEATRAWNLHIAMYYKAGGVPWRLQRIATDYTTCYVGVSFYRAGDGTRLDTAVAHVFNERGDGVIVRGGQAHISAEDNQPHLAAADAHDLLQRALKTYRAEHKTLPARVAIHKSSRFTADEVDGFDGAASVRDLGTLDLIWLTDSEDAQLFRPGAAPPLRGTFLTLGTHEHALYTKGSIEFYSTYPGMHVPRPLGIRPASLASNPRDLALELLALSKMNWNQDQLDGRLPITLRTAEQVKKDPPVQSAVRSDRQSLRPVHVSTPAGWASLLGVEPFGPTLLSG</sequence>
<protein>
    <recommendedName>
        <fullName evidence="3">Piwi domain-containing protein</fullName>
    </recommendedName>
</protein>
<evidence type="ECO:0000313" key="1">
    <source>
        <dbReference type="EMBL" id="BCJ70419.1"/>
    </source>
</evidence>
<reference evidence="1" key="1">
    <citation type="submission" date="2020-08" db="EMBL/GenBank/DDBJ databases">
        <title>Whole genome shotgun sequence of Polymorphospora rubra NBRC 101157.</title>
        <authorList>
            <person name="Komaki H."/>
            <person name="Tamura T."/>
        </authorList>
    </citation>
    <scope>NUCLEOTIDE SEQUENCE</scope>
    <source>
        <strain evidence="1">NBRC 101157</strain>
    </source>
</reference>
<accession>A0A810NEC6</accession>
<keyword evidence="2" id="KW-1185">Reference proteome</keyword>
<dbReference type="GO" id="GO:0003676">
    <property type="term" value="F:nucleic acid binding"/>
    <property type="evidence" value="ECO:0007669"/>
    <property type="project" value="InterPro"/>
</dbReference>
<dbReference type="InterPro" id="IPR036397">
    <property type="entry name" value="RNaseH_sf"/>
</dbReference>
<dbReference type="EMBL" id="AP023359">
    <property type="protein sequence ID" value="BCJ70419.1"/>
    <property type="molecule type" value="Genomic_DNA"/>
</dbReference>
<name>A0A810NEC6_9ACTN</name>
<dbReference type="KEGG" id="pry:Prubr_74400"/>